<organism evidence="6 7">
    <name type="scientific">Candidatus Magnetoglobus multicellularis str. Araruama</name>
    <dbReference type="NCBI Taxonomy" id="890399"/>
    <lineage>
        <taxon>Bacteria</taxon>
        <taxon>Pseudomonadati</taxon>
        <taxon>Thermodesulfobacteriota</taxon>
        <taxon>Desulfobacteria</taxon>
        <taxon>Desulfobacterales</taxon>
        <taxon>Desulfobacteraceae</taxon>
        <taxon>Candidatus Magnetoglobus</taxon>
    </lineage>
</organism>
<evidence type="ECO:0000256" key="2">
    <source>
        <dbReference type="ARBA" id="ARBA00022741"/>
    </source>
</evidence>
<dbReference type="AlphaFoldDB" id="A0A1V1P9B8"/>
<dbReference type="SUPFAM" id="SSF52540">
    <property type="entry name" value="P-loop containing nucleoside triphosphate hydrolases"/>
    <property type="match status" value="1"/>
</dbReference>
<dbReference type="PROSITE" id="PS50893">
    <property type="entry name" value="ABC_TRANSPORTER_2"/>
    <property type="match status" value="1"/>
</dbReference>
<accession>A0A1V1P9B8</accession>
<dbReference type="EMBL" id="ATBP01000277">
    <property type="protein sequence ID" value="ETR71374.1"/>
    <property type="molecule type" value="Genomic_DNA"/>
</dbReference>
<feature type="domain" description="ABC transporter" evidence="5">
    <location>
        <begin position="100"/>
        <end position="304"/>
    </location>
</feature>
<protein>
    <submittedName>
        <fullName evidence="6">ATP-binding cassette transporter</fullName>
    </submittedName>
</protein>
<dbReference type="PANTHER" id="PTHR43553">
    <property type="entry name" value="HEAVY METAL TRANSPORTER"/>
    <property type="match status" value="1"/>
</dbReference>
<dbReference type="GO" id="GO:0005524">
    <property type="term" value="F:ATP binding"/>
    <property type="evidence" value="ECO:0007669"/>
    <property type="project" value="UniProtKB-KW"/>
</dbReference>
<dbReference type="GO" id="GO:0042626">
    <property type="term" value="F:ATPase-coupled transmembrane transporter activity"/>
    <property type="evidence" value="ECO:0007669"/>
    <property type="project" value="TreeGrafter"/>
</dbReference>
<keyword evidence="4" id="KW-1133">Transmembrane helix</keyword>
<dbReference type="InterPro" id="IPR003593">
    <property type="entry name" value="AAA+_ATPase"/>
</dbReference>
<keyword evidence="1" id="KW-0813">Transport</keyword>
<dbReference type="GO" id="GO:0043190">
    <property type="term" value="C:ATP-binding cassette (ABC) transporter complex"/>
    <property type="evidence" value="ECO:0007669"/>
    <property type="project" value="TreeGrafter"/>
</dbReference>
<sequence length="304" mass="34892">MKSEYLLIESNVFSTLIEFGIFIPIVFILPVYNWISHEELIGCVSLILFIPFGLIKDVIPNFVRSGASTERLFEFEKELNQLKKEENCYLTKTSQSYSEIKFDKVCFYHMDQKGVPIFGIKNLSCAFNPGEIVFMIGGNGSGKSTFLKVLTGLYLPFSGHITINGAPAQIDEQRNLFSAIFTDFHLFDRFYGIQNGIDPKKVNDLLKLMKLDHKVSVKNNQFSTIDLSTGQRKRLAMIIAIMEDKPIYVFDEWAADQSPEFRDYFYYQLLPALKQKGKTVIAVTHDQQYFDIADRILELDYGCL</sequence>
<keyword evidence="4" id="KW-0812">Transmembrane</keyword>
<gene>
    <name evidence="6" type="ORF">OMM_02530</name>
</gene>
<evidence type="ECO:0000313" key="6">
    <source>
        <dbReference type="EMBL" id="ETR71374.1"/>
    </source>
</evidence>
<keyword evidence="2" id="KW-0547">Nucleotide-binding</keyword>
<dbReference type="Pfam" id="PF00005">
    <property type="entry name" value="ABC_tran"/>
    <property type="match status" value="1"/>
</dbReference>
<evidence type="ECO:0000256" key="3">
    <source>
        <dbReference type="ARBA" id="ARBA00022840"/>
    </source>
</evidence>
<evidence type="ECO:0000259" key="5">
    <source>
        <dbReference type="PROSITE" id="PS50893"/>
    </source>
</evidence>
<dbReference type="GO" id="GO:0016887">
    <property type="term" value="F:ATP hydrolysis activity"/>
    <property type="evidence" value="ECO:0007669"/>
    <property type="project" value="InterPro"/>
</dbReference>
<comment type="caution">
    <text evidence="6">The sequence shown here is derived from an EMBL/GenBank/DDBJ whole genome shotgun (WGS) entry which is preliminary data.</text>
</comment>
<name>A0A1V1P9B8_9BACT</name>
<dbReference type="Proteomes" id="UP000189670">
    <property type="component" value="Unassembled WGS sequence"/>
</dbReference>
<dbReference type="Gene3D" id="3.40.50.300">
    <property type="entry name" value="P-loop containing nucleotide triphosphate hydrolases"/>
    <property type="match status" value="1"/>
</dbReference>
<dbReference type="InterPro" id="IPR003439">
    <property type="entry name" value="ABC_transporter-like_ATP-bd"/>
</dbReference>
<keyword evidence="4" id="KW-0472">Membrane</keyword>
<proteinExistence type="predicted"/>
<evidence type="ECO:0000313" key="7">
    <source>
        <dbReference type="Proteomes" id="UP000189670"/>
    </source>
</evidence>
<dbReference type="InterPro" id="IPR027417">
    <property type="entry name" value="P-loop_NTPase"/>
</dbReference>
<keyword evidence="3 6" id="KW-0067">ATP-binding</keyword>
<dbReference type="PANTHER" id="PTHR43553:SF11">
    <property type="entry name" value="ABC TRANSPORTER ATP-BINDING_PERMEASE PROTEIN YOJI"/>
    <property type="match status" value="1"/>
</dbReference>
<evidence type="ECO:0000256" key="4">
    <source>
        <dbReference type="SAM" id="Phobius"/>
    </source>
</evidence>
<feature type="transmembrane region" description="Helical" evidence="4">
    <location>
        <begin position="12"/>
        <end position="33"/>
    </location>
</feature>
<evidence type="ECO:0000256" key="1">
    <source>
        <dbReference type="ARBA" id="ARBA00022448"/>
    </source>
</evidence>
<feature type="transmembrane region" description="Helical" evidence="4">
    <location>
        <begin position="39"/>
        <end position="55"/>
    </location>
</feature>
<dbReference type="InterPro" id="IPR050095">
    <property type="entry name" value="ECF_ABC_transporter_ATP-bd"/>
</dbReference>
<dbReference type="SMART" id="SM00382">
    <property type="entry name" value="AAA"/>
    <property type="match status" value="1"/>
</dbReference>
<reference evidence="7" key="1">
    <citation type="submission" date="2012-11" db="EMBL/GenBank/DDBJ databases">
        <authorList>
            <person name="Lucero-Rivera Y.E."/>
            <person name="Tovar-Ramirez D."/>
        </authorList>
    </citation>
    <scope>NUCLEOTIDE SEQUENCE [LARGE SCALE GENOMIC DNA]</scope>
    <source>
        <strain evidence="7">Araruama</strain>
    </source>
</reference>